<dbReference type="GO" id="GO:0035151">
    <property type="term" value="P:regulation of tube size, open tracheal system"/>
    <property type="evidence" value="ECO:0007669"/>
    <property type="project" value="TreeGrafter"/>
</dbReference>
<evidence type="ECO:0000256" key="1">
    <source>
        <dbReference type="ARBA" id="ARBA00004141"/>
    </source>
</evidence>
<evidence type="ECO:0000256" key="4">
    <source>
        <dbReference type="ARBA" id="ARBA00023136"/>
    </source>
</evidence>
<dbReference type="GO" id="GO:0016020">
    <property type="term" value="C:membrane"/>
    <property type="evidence" value="ECO:0007669"/>
    <property type="project" value="UniProtKB-SubCell"/>
</dbReference>
<proteinExistence type="predicted"/>
<evidence type="ECO:0000256" key="2">
    <source>
        <dbReference type="ARBA" id="ARBA00022692"/>
    </source>
</evidence>
<accession>A0A9P0FA01</accession>
<dbReference type="KEGG" id="btab:109043927"/>
<dbReference type="Proteomes" id="UP001152759">
    <property type="component" value="Chromosome 9"/>
</dbReference>
<evidence type="ECO:0000313" key="6">
    <source>
        <dbReference type="EMBL" id="CAH0396146.1"/>
    </source>
</evidence>
<dbReference type="InterPro" id="IPR004031">
    <property type="entry name" value="PMP22/EMP/MP20/Claudin"/>
</dbReference>
<name>A0A9P0FA01_BEMTA</name>
<keyword evidence="3 5" id="KW-1133">Transmembrane helix</keyword>
<keyword evidence="7" id="KW-1185">Reference proteome</keyword>
<dbReference type="Gene3D" id="1.20.140.150">
    <property type="match status" value="1"/>
</dbReference>
<dbReference type="AlphaFoldDB" id="A0A9P0FA01"/>
<evidence type="ECO:0000256" key="5">
    <source>
        <dbReference type="SAM" id="Phobius"/>
    </source>
</evidence>
<dbReference type="GO" id="GO:0019991">
    <property type="term" value="P:septate junction assembly"/>
    <property type="evidence" value="ECO:0007669"/>
    <property type="project" value="TreeGrafter"/>
</dbReference>
<feature type="transmembrane region" description="Helical" evidence="5">
    <location>
        <begin position="125"/>
        <end position="148"/>
    </location>
</feature>
<feature type="transmembrane region" description="Helical" evidence="5">
    <location>
        <begin position="7"/>
        <end position="26"/>
    </location>
</feature>
<dbReference type="GO" id="GO:0005918">
    <property type="term" value="C:septate junction"/>
    <property type="evidence" value="ECO:0007669"/>
    <property type="project" value="TreeGrafter"/>
</dbReference>
<evidence type="ECO:0000313" key="7">
    <source>
        <dbReference type="Proteomes" id="UP001152759"/>
    </source>
</evidence>
<dbReference type="PANTHER" id="PTHR21284">
    <property type="entry name" value="EG:80H7.2 PROTEIN"/>
    <property type="match status" value="1"/>
</dbReference>
<feature type="transmembrane region" description="Helical" evidence="5">
    <location>
        <begin position="94"/>
        <end position="113"/>
    </location>
</feature>
<organism evidence="6 7">
    <name type="scientific">Bemisia tabaci</name>
    <name type="common">Sweetpotato whitefly</name>
    <name type="synonym">Aleurodes tabaci</name>
    <dbReference type="NCBI Taxonomy" id="7038"/>
    <lineage>
        <taxon>Eukaryota</taxon>
        <taxon>Metazoa</taxon>
        <taxon>Ecdysozoa</taxon>
        <taxon>Arthropoda</taxon>
        <taxon>Hexapoda</taxon>
        <taxon>Insecta</taxon>
        <taxon>Pterygota</taxon>
        <taxon>Neoptera</taxon>
        <taxon>Paraneoptera</taxon>
        <taxon>Hemiptera</taxon>
        <taxon>Sternorrhyncha</taxon>
        <taxon>Aleyrodoidea</taxon>
        <taxon>Aleyrodidae</taxon>
        <taxon>Aleyrodinae</taxon>
        <taxon>Bemisia</taxon>
    </lineage>
</organism>
<dbReference type="OrthoDB" id="10062378at2759"/>
<reference evidence="6" key="1">
    <citation type="submission" date="2021-12" db="EMBL/GenBank/DDBJ databases">
        <authorList>
            <person name="King R."/>
        </authorList>
    </citation>
    <scope>NUCLEOTIDE SEQUENCE</scope>
</reference>
<gene>
    <name evidence="6" type="ORF">BEMITA_LOCUS14250</name>
</gene>
<feature type="transmembrane region" description="Helical" evidence="5">
    <location>
        <begin position="168"/>
        <end position="189"/>
    </location>
</feature>
<protein>
    <submittedName>
        <fullName evidence="6">Uncharacterized protein</fullName>
    </submittedName>
</protein>
<dbReference type="PANTHER" id="PTHR21284:SF11">
    <property type="entry name" value="KUNE-KUNE"/>
    <property type="match status" value="1"/>
</dbReference>
<sequence length="221" mass="25490">MGKSRTGLAATVLALTGGFFILLAFVTPNWLVSDGKLEKPKFTNMGLWMICMSGYEDPRHFHDVKFYGCWFLFEEEYYIIDEFLFPSFFIATEFFFMVCFVLAFIANLLVTTYMCCSRHHDKYIFLLRITGGNLLASAFAGTIALILFGLYGDGRDWMPNWEHNNIGWSYAVAVIGIIETYLAGFLFTIESRVHSIKRRKRQQAHSDYDLQMQKPSEHSDV</sequence>
<dbReference type="EMBL" id="OU963870">
    <property type="protein sequence ID" value="CAH0396146.1"/>
    <property type="molecule type" value="Genomic_DNA"/>
</dbReference>
<keyword evidence="2 5" id="KW-0812">Transmembrane</keyword>
<keyword evidence="4 5" id="KW-0472">Membrane</keyword>
<evidence type="ECO:0000256" key="3">
    <source>
        <dbReference type="ARBA" id="ARBA00022989"/>
    </source>
</evidence>
<comment type="subcellular location">
    <subcellularLocation>
        <location evidence="1">Membrane</location>
        <topology evidence="1">Multi-pass membrane protein</topology>
    </subcellularLocation>
</comment>
<dbReference type="Pfam" id="PF13903">
    <property type="entry name" value="Claudin_2"/>
    <property type="match status" value="1"/>
</dbReference>